<sequence length="94" mass="10693">MLSVMGTTVLASMPAHAWGPGYGGGWWIVFPIFWILLIGCFIFGGRRMAWRRHHEAGMAGAESVLRERYARGEIAETEYRQRLEVLRSGDPRNK</sequence>
<dbReference type="Proteomes" id="UP000523000">
    <property type="component" value="Unassembled WGS sequence"/>
</dbReference>
<reference evidence="2 3" key="1">
    <citation type="submission" date="2020-08" db="EMBL/GenBank/DDBJ databases">
        <title>Sequencing the genomes of 1000 actinobacteria strains.</title>
        <authorList>
            <person name="Klenk H.-P."/>
        </authorList>
    </citation>
    <scope>NUCLEOTIDE SEQUENCE [LARGE SCALE GENOMIC DNA]</scope>
    <source>
        <strain evidence="2 3">DSM 22826</strain>
    </source>
</reference>
<feature type="transmembrane region" description="Helical" evidence="1">
    <location>
        <begin position="27"/>
        <end position="44"/>
    </location>
</feature>
<name>A0A839QJ77_9MICC</name>
<evidence type="ECO:0000313" key="3">
    <source>
        <dbReference type="Proteomes" id="UP000523000"/>
    </source>
</evidence>
<dbReference type="EMBL" id="JACHVS010000001">
    <property type="protein sequence ID" value="MBB2995857.1"/>
    <property type="molecule type" value="Genomic_DNA"/>
</dbReference>
<proteinExistence type="predicted"/>
<dbReference type="AlphaFoldDB" id="A0A839QJ77"/>
<gene>
    <name evidence="2" type="ORF">E9229_002048</name>
</gene>
<keyword evidence="1" id="KW-1133">Transmembrane helix</keyword>
<accession>A0A839QJ77</accession>
<keyword evidence="1" id="KW-0472">Membrane</keyword>
<organism evidence="2 3">
    <name type="scientific">Paeniglutamicibacter cryotolerans</name>
    <dbReference type="NCBI Taxonomy" id="670079"/>
    <lineage>
        <taxon>Bacteria</taxon>
        <taxon>Bacillati</taxon>
        <taxon>Actinomycetota</taxon>
        <taxon>Actinomycetes</taxon>
        <taxon>Micrococcales</taxon>
        <taxon>Micrococcaceae</taxon>
        <taxon>Paeniglutamicibacter</taxon>
    </lineage>
</organism>
<evidence type="ECO:0000256" key="1">
    <source>
        <dbReference type="SAM" id="Phobius"/>
    </source>
</evidence>
<evidence type="ECO:0000313" key="2">
    <source>
        <dbReference type="EMBL" id="MBB2995857.1"/>
    </source>
</evidence>
<keyword evidence="1" id="KW-0812">Transmembrane</keyword>
<keyword evidence="3" id="KW-1185">Reference proteome</keyword>
<comment type="caution">
    <text evidence="2">The sequence shown here is derived from an EMBL/GenBank/DDBJ whole genome shotgun (WGS) entry which is preliminary data.</text>
</comment>
<dbReference type="RefSeq" id="WP_183511050.1">
    <property type="nucleotide sequence ID" value="NZ_BAABGK010000042.1"/>
</dbReference>
<protein>
    <submittedName>
        <fullName evidence="2">Putative membrane protein</fullName>
    </submittedName>
</protein>